<sequence length="172" mass="18825">MTGAMAVFPRSGAQWLPAQCPEGIDVSEAKKNVERTRLLFEEMARTGSNQPLLEAMADEAVYKLSLPKGTPLSGEFRGREAILEYFERLEQVLEVLEVKTWDFVGNGDQVIVLGDEQFVVKKTGRTCYSEFAFVLEFSGGKIVRALVIEDLSGVVEAFAPASTRAASRASGT</sequence>
<comment type="caution">
    <text evidence="2">The sequence shown here is derived from an EMBL/GenBank/DDBJ whole genome shotgun (WGS) entry which is preliminary data.</text>
</comment>
<evidence type="ECO:0000259" key="1">
    <source>
        <dbReference type="Pfam" id="PF12680"/>
    </source>
</evidence>
<evidence type="ECO:0000313" key="3">
    <source>
        <dbReference type="Proteomes" id="UP000028547"/>
    </source>
</evidence>
<protein>
    <recommendedName>
        <fullName evidence="1">SnoaL-like domain-containing protein</fullName>
    </recommendedName>
</protein>
<name>A0A084SMY5_9BACT</name>
<feature type="domain" description="SnoaL-like" evidence="1">
    <location>
        <begin position="51"/>
        <end position="144"/>
    </location>
</feature>
<dbReference type="PANTHER" id="PTHR41252:SF1">
    <property type="entry name" value="BLR2505 PROTEIN"/>
    <property type="match status" value="1"/>
</dbReference>
<dbReference type="InterPro" id="IPR032710">
    <property type="entry name" value="NTF2-like_dom_sf"/>
</dbReference>
<gene>
    <name evidence="2" type="ORF">Q664_32245</name>
</gene>
<dbReference type="Pfam" id="PF12680">
    <property type="entry name" value="SnoaL_2"/>
    <property type="match status" value="1"/>
</dbReference>
<proteinExistence type="predicted"/>
<organism evidence="2 3">
    <name type="scientific">Archangium violaceum Cb vi76</name>
    <dbReference type="NCBI Taxonomy" id="1406225"/>
    <lineage>
        <taxon>Bacteria</taxon>
        <taxon>Pseudomonadati</taxon>
        <taxon>Myxococcota</taxon>
        <taxon>Myxococcia</taxon>
        <taxon>Myxococcales</taxon>
        <taxon>Cystobacterineae</taxon>
        <taxon>Archangiaceae</taxon>
        <taxon>Archangium</taxon>
    </lineage>
</organism>
<reference evidence="2 3" key="1">
    <citation type="submission" date="2014-07" db="EMBL/GenBank/DDBJ databases">
        <title>Draft Genome Sequence of Gephyronic Acid Producer, Cystobacter violaceus Strain Cb vi76.</title>
        <authorList>
            <person name="Stevens D.C."/>
            <person name="Young J."/>
            <person name="Carmichael R."/>
            <person name="Tan J."/>
            <person name="Taylor R.E."/>
        </authorList>
    </citation>
    <scope>NUCLEOTIDE SEQUENCE [LARGE SCALE GENOMIC DNA]</scope>
    <source>
        <strain evidence="2 3">Cb vi76</strain>
    </source>
</reference>
<dbReference type="Proteomes" id="UP000028547">
    <property type="component" value="Unassembled WGS sequence"/>
</dbReference>
<dbReference type="InterPro" id="IPR037401">
    <property type="entry name" value="SnoaL-like"/>
</dbReference>
<accession>A0A084SMY5</accession>
<dbReference type="EMBL" id="JPMI01000232">
    <property type="protein sequence ID" value="KFA89820.1"/>
    <property type="molecule type" value="Genomic_DNA"/>
</dbReference>
<dbReference type="PANTHER" id="PTHR41252">
    <property type="entry name" value="BLR2505 PROTEIN"/>
    <property type="match status" value="1"/>
</dbReference>
<dbReference type="Gene3D" id="3.10.450.50">
    <property type="match status" value="1"/>
</dbReference>
<dbReference type="SUPFAM" id="SSF54427">
    <property type="entry name" value="NTF2-like"/>
    <property type="match status" value="1"/>
</dbReference>
<dbReference type="AlphaFoldDB" id="A0A084SMY5"/>
<evidence type="ECO:0000313" key="2">
    <source>
        <dbReference type="EMBL" id="KFA89820.1"/>
    </source>
</evidence>